<accession>A0A5E4CBU0</accession>
<reference evidence="1" key="2">
    <citation type="submission" date="2020-08" db="EMBL/GenBank/DDBJ databases">
        <authorList>
            <person name="Shumante A."/>
            <person name="Zimin A.V."/>
            <person name="Puiu D."/>
            <person name="Salzberg S.L."/>
        </authorList>
    </citation>
    <scope>NUCLEOTIDE SEQUENCE</scope>
    <source>
        <strain evidence="1">WC2-LM</strain>
        <tissue evidence="1">Liver</tissue>
    </source>
</reference>
<gene>
    <name evidence="1" type="ORF">GHT09_000360</name>
    <name evidence="2" type="ORF">MONAX_5E039108</name>
</gene>
<dbReference type="EMBL" id="WJEC01000011">
    <property type="protein sequence ID" value="KAF7487191.1"/>
    <property type="molecule type" value="Genomic_DNA"/>
</dbReference>
<evidence type="ECO:0000313" key="2">
    <source>
        <dbReference type="EMBL" id="VTJ78411.1"/>
    </source>
</evidence>
<evidence type="ECO:0000313" key="1">
    <source>
        <dbReference type="EMBL" id="KAF7487191.1"/>
    </source>
</evidence>
<organism evidence="2 3">
    <name type="scientific">Marmota monax</name>
    <name type="common">Woodchuck</name>
    <dbReference type="NCBI Taxonomy" id="9995"/>
    <lineage>
        <taxon>Eukaryota</taxon>
        <taxon>Metazoa</taxon>
        <taxon>Chordata</taxon>
        <taxon>Craniata</taxon>
        <taxon>Vertebrata</taxon>
        <taxon>Euteleostomi</taxon>
        <taxon>Mammalia</taxon>
        <taxon>Eutheria</taxon>
        <taxon>Euarchontoglires</taxon>
        <taxon>Glires</taxon>
        <taxon>Rodentia</taxon>
        <taxon>Sciuromorpha</taxon>
        <taxon>Sciuridae</taxon>
        <taxon>Xerinae</taxon>
        <taxon>Marmotini</taxon>
        <taxon>Marmota</taxon>
    </lineage>
</organism>
<keyword evidence="3" id="KW-1185">Reference proteome</keyword>
<name>A0A5E4CBU0_MARMO</name>
<proteinExistence type="predicted"/>
<sequence>MLTLQILIEQLKLFDDKLQNCEDDEQRKKIETLKETTNSMVKSIKYCMVLLQIAKTTVNPVDAIYQPSPLEPVISTMPSQTVLPPEPAQFCKSEQRLSSLPIEPELATLGHHQTPT</sequence>
<evidence type="ECO:0000313" key="3">
    <source>
        <dbReference type="Proteomes" id="UP000335636"/>
    </source>
</evidence>
<protein>
    <submittedName>
        <fullName evidence="2">Uncharacterized protein</fullName>
    </submittedName>
</protein>
<dbReference type="Proteomes" id="UP000335636">
    <property type="component" value="Unassembled WGS sequence"/>
</dbReference>
<dbReference type="Proteomes" id="UP000662637">
    <property type="component" value="Unassembled WGS sequence"/>
</dbReference>
<reference evidence="2 3" key="1">
    <citation type="submission" date="2019-04" db="EMBL/GenBank/DDBJ databases">
        <authorList>
            <person name="Alioto T."/>
            <person name="Alioto T."/>
        </authorList>
    </citation>
    <scope>NUCLEOTIDE SEQUENCE [LARGE SCALE GENOMIC DNA]</scope>
</reference>
<dbReference type="AlphaFoldDB" id="A0A5E4CBU0"/>
<dbReference type="EMBL" id="CABDUW010001074">
    <property type="protein sequence ID" value="VTJ78411.1"/>
    <property type="molecule type" value="Genomic_DNA"/>
</dbReference>